<reference evidence="10" key="1">
    <citation type="journal article" date="2019" name="Int. J. Syst. Evol. Microbiol.">
        <title>The Global Catalogue of Microorganisms (GCM) 10K type strain sequencing project: providing services to taxonomists for standard genome sequencing and annotation.</title>
        <authorList>
            <consortium name="The Broad Institute Genomics Platform"/>
            <consortium name="The Broad Institute Genome Sequencing Center for Infectious Disease"/>
            <person name="Wu L."/>
            <person name="Ma J."/>
        </authorList>
    </citation>
    <scope>NUCLEOTIDE SEQUENCE [LARGE SCALE GENOMIC DNA]</scope>
    <source>
        <strain evidence="10">JCM 17810</strain>
    </source>
</reference>
<feature type="domain" description="ABC transmembrane type-1" evidence="8">
    <location>
        <begin position="99"/>
        <end position="303"/>
    </location>
</feature>
<evidence type="ECO:0000256" key="2">
    <source>
        <dbReference type="ARBA" id="ARBA00022448"/>
    </source>
</evidence>
<feature type="transmembrane region" description="Helical" evidence="7">
    <location>
        <begin position="284"/>
        <end position="310"/>
    </location>
</feature>
<evidence type="ECO:0000256" key="1">
    <source>
        <dbReference type="ARBA" id="ARBA00004651"/>
    </source>
</evidence>
<feature type="transmembrane region" description="Helical" evidence="7">
    <location>
        <begin position="135"/>
        <end position="160"/>
    </location>
</feature>
<keyword evidence="10" id="KW-1185">Reference proteome</keyword>
<keyword evidence="2 7" id="KW-0813">Transport</keyword>
<feature type="transmembrane region" description="Helical" evidence="7">
    <location>
        <begin position="242"/>
        <end position="264"/>
    </location>
</feature>
<dbReference type="PANTHER" id="PTHR43163:SF6">
    <property type="entry name" value="DIPEPTIDE TRANSPORT SYSTEM PERMEASE PROTEIN DPPB-RELATED"/>
    <property type="match status" value="1"/>
</dbReference>
<sequence>MKSVLIHYGRLVGSSLLLLLVVITILFLLLELAPGDPLRALLGDAPASEAFRARMSAEFGLNDPIWQRYLTYVGNVLTGNLGESIVNRMPVTDLILSRLANTLILAVTTMAISTPLCFLFGAIAARTRRRWLDGFISGGSVALFSIPNFWLGLMLITFFAVNLGWLPATGSNAYGEPGIALEYMILPVLCMIANDFAFRTRVMRSSTIEALSQDYIDTARSKGLSSDQVLWRHGLPNAMLPMVTMIGLGVGTLLAGSVLIERVFGWPGMGLLMVDAINNKDNMVVLGVAIVMTVTILIANILTDITYGLVDPRLRARFSRPVRSSA</sequence>
<dbReference type="InterPro" id="IPR000515">
    <property type="entry name" value="MetI-like"/>
</dbReference>
<proteinExistence type="inferred from homology"/>
<dbReference type="PROSITE" id="PS50928">
    <property type="entry name" value="ABC_TM1"/>
    <property type="match status" value="1"/>
</dbReference>
<dbReference type="Pfam" id="PF00528">
    <property type="entry name" value="BPD_transp_1"/>
    <property type="match status" value="1"/>
</dbReference>
<gene>
    <name evidence="9" type="ORF">GCM10023169_02700</name>
</gene>
<evidence type="ECO:0000256" key="5">
    <source>
        <dbReference type="ARBA" id="ARBA00022989"/>
    </source>
</evidence>
<dbReference type="InterPro" id="IPR045621">
    <property type="entry name" value="BPD_transp_1_N"/>
</dbReference>
<keyword evidence="4 7" id="KW-0812">Transmembrane</keyword>
<protein>
    <submittedName>
        <fullName evidence="9">ABC transporter permease</fullName>
    </submittedName>
</protein>
<dbReference type="CDD" id="cd06261">
    <property type="entry name" value="TM_PBP2"/>
    <property type="match status" value="1"/>
</dbReference>
<evidence type="ECO:0000256" key="7">
    <source>
        <dbReference type="RuleBase" id="RU363032"/>
    </source>
</evidence>
<evidence type="ECO:0000259" key="8">
    <source>
        <dbReference type="PROSITE" id="PS50928"/>
    </source>
</evidence>
<keyword evidence="3" id="KW-1003">Cell membrane</keyword>
<comment type="subcellular location">
    <subcellularLocation>
        <location evidence="1 7">Cell membrane</location>
        <topology evidence="1 7">Multi-pass membrane protein</topology>
    </subcellularLocation>
</comment>
<keyword evidence="6 7" id="KW-0472">Membrane</keyword>
<name>A0ABP8KT49_9MICO</name>
<evidence type="ECO:0000313" key="9">
    <source>
        <dbReference type="EMBL" id="GAA4415918.1"/>
    </source>
</evidence>
<dbReference type="InterPro" id="IPR035906">
    <property type="entry name" value="MetI-like_sf"/>
</dbReference>
<evidence type="ECO:0000256" key="3">
    <source>
        <dbReference type="ARBA" id="ARBA00022475"/>
    </source>
</evidence>
<comment type="caution">
    <text evidence="9">The sequence shown here is derived from an EMBL/GenBank/DDBJ whole genome shotgun (WGS) entry which is preliminary data.</text>
</comment>
<keyword evidence="5 7" id="KW-1133">Transmembrane helix</keyword>
<dbReference type="Proteomes" id="UP001500622">
    <property type="component" value="Unassembled WGS sequence"/>
</dbReference>
<evidence type="ECO:0000256" key="6">
    <source>
        <dbReference type="ARBA" id="ARBA00023136"/>
    </source>
</evidence>
<feature type="transmembrane region" description="Helical" evidence="7">
    <location>
        <begin position="180"/>
        <end position="198"/>
    </location>
</feature>
<evidence type="ECO:0000256" key="4">
    <source>
        <dbReference type="ARBA" id="ARBA00022692"/>
    </source>
</evidence>
<accession>A0ABP8KT49</accession>
<feature type="transmembrane region" description="Helical" evidence="7">
    <location>
        <begin position="99"/>
        <end position="123"/>
    </location>
</feature>
<dbReference type="PANTHER" id="PTHR43163">
    <property type="entry name" value="DIPEPTIDE TRANSPORT SYSTEM PERMEASE PROTEIN DPPB-RELATED"/>
    <property type="match status" value="1"/>
</dbReference>
<dbReference type="SUPFAM" id="SSF161098">
    <property type="entry name" value="MetI-like"/>
    <property type="match status" value="1"/>
</dbReference>
<organism evidence="9 10">
    <name type="scientific">Georgenia halophila</name>
    <dbReference type="NCBI Taxonomy" id="620889"/>
    <lineage>
        <taxon>Bacteria</taxon>
        <taxon>Bacillati</taxon>
        <taxon>Actinomycetota</taxon>
        <taxon>Actinomycetes</taxon>
        <taxon>Micrococcales</taxon>
        <taxon>Bogoriellaceae</taxon>
        <taxon>Georgenia</taxon>
    </lineage>
</organism>
<feature type="transmembrane region" description="Helical" evidence="7">
    <location>
        <begin position="12"/>
        <end position="30"/>
    </location>
</feature>
<dbReference type="Gene3D" id="1.10.3720.10">
    <property type="entry name" value="MetI-like"/>
    <property type="match status" value="1"/>
</dbReference>
<dbReference type="EMBL" id="BAABGN010000001">
    <property type="protein sequence ID" value="GAA4415918.1"/>
    <property type="molecule type" value="Genomic_DNA"/>
</dbReference>
<evidence type="ECO:0000313" key="10">
    <source>
        <dbReference type="Proteomes" id="UP001500622"/>
    </source>
</evidence>
<dbReference type="Pfam" id="PF19300">
    <property type="entry name" value="BPD_transp_1_N"/>
    <property type="match status" value="1"/>
</dbReference>
<comment type="similarity">
    <text evidence="7">Belongs to the binding-protein-dependent transport system permease family.</text>
</comment>